<dbReference type="Proteomes" id="UP000245383">
    <property type="component" value="Unassembled WGS sequence"/>
</dbReference>
<keyword evidence="2" id="KW-1185">Reference proteome</keyword>
<comment type="caution">
    <text evidence="1">The sequence shown here is derived from an EMBL/GenBank/DDBJ whole genome shotgun (WGS) entry which is preliminary data.</text>
</comment>
<sequence>NNAILPLELADKLKKSVDTPIKLCKRWDKNFNIKKRDIMCQELETPYVTTRISVTQLLVYPEPKGTLPSIKKNFIKSSLTKEKRKNPGLNTAIDSVKICASTMKALLIDIALTVAQARIINSHTGLSFSKKLIELIKAEVKSLINQEALDFFLAKKNIKKTTSSAFLQAPAVYIYNSSSCFFRRPRSTCCEHKELTASAMLTISDTGITLELLQEKIKIRSKHNLNKRSGILSGKKFYKRSSTSKPGFYSFLFTITKKAGGLRPVLDLRYLNKYVAD</sequence>
<reference evidence="1 2" key="1">
    <citation type="journal article" date="2018" name="MBio">
        <title>Comparative Genomics Reveals the Core Gene Toolbox for the Fungus-Insect Symbiosis.</title>
        <authorList>
            <person name="Wang Y."/>
            <person name="Stata M."/>
            <person name="Wang W."/>
            <person name="Stajich J.E."/>
            <person name="White M.M."/>
            <person name="Moncalvo J.M."/>
        </authorList>
    </citation>
    <scope>NUCLEOTIDE SEQUENCE [LARGE SCALE GENOMIC DNA]</scope>
    <source>
        <strain evidence="1 2">SWE-8-4</strain>
    </source>
</reference>
<gene>
    <name evidence="1" type="ORF">BB561_006975</name>
</gene>
<protein>
    <submittedName>
        <fullName evidence="1">Uncharacterized protein</fullName>
    </submittedName>
</protein>
<dbReference type="EMBL" id="MBFR01000910">
    <property type="protein sequence ID" value="PVU85219.1"/>
    <property type="molecule type" value="Genomic_DNA"/>
</dbReference>
<proteinExistence type="predicted"/>
<accession>A0A2T9XYP2</accession>
<name>A0A2T9XYP2_9FUNG</name>
<organism evidence="1 2">
    <name type="scientific">Smittium simulii</name>
    <dbReference type="NCBI Taxonomy" id="133385"/>
    <lineage>
        <taxon>Eukaryota</taxon>
        <taxon>Fungi</taxon>
        <taxon>Fungi incertae sedis</taxon>
        <taxon>Zoopagomycota</taxon>
        <taxon>Kickxellomycotina</taxon>
        <taxon>Harpellomycetes</taxon>
        <taxon>Harpellales</taxon>
        <taxon>Legeriomycetaceae</taxon>
        <taxon>Smittium</taxon>
    </lineage>
</organism>
<dbReference type="AlphaFoldDB" id="A0A2T9XYP2"/>
<feature type="non-terminal residue" evidence="1">
    <location>
        <position position="1"/>
    </location>
</feature>
<evidence type="ECO:0000313" key="2">
    <source>
        <dbReference type="Proteomes" id="UP000245383"/>
    </source>
</evidence>
<evidence type="ECO:0000313" key="1">
    <source>
        <dbReference type="EMBL" id="PVU85219.1"/>
    </source>
</evidence>
<dbReference type="OrthoDB" id="2289021at2759"/>